<dbReference type="Gene3D" id="1.10.510.10">
    <property type="entry name" value="Transferase(Phosphotransferase) domain 1"/>
    <property type="match status" value="1"/>
</dbReference>
<dbReference type="AlphaFoldDB" id="A0A0W0ZGA7"/>
<keyword evidence="1" id="KW-0808">Transferase</keyword>
<dbReference type="SUPFAM" id="SSF56112">
    <property type="entry name" value="Protein kinase-like (PK-like)"/>
    <property type="match status" value="1"/>
</dbReference>
<reference evidence="1 2" key="1">
    <citation type="submission" date="2015-11" db="EMBL/GenBank/DDBJ databases">
        <title>Genomic analysis of 38 Legionella species identifies large and diverse effector repertoires.</title>
        <authorList>
            <person name="Burstein D."/>
            <person name="Amaro F."/>
            <person name="Zusman T."/>
            <person name="Lifshitz Z."/>
            <person name="Cohen O."/>
            <person name="Gilbert J.A."/>
            <person name="Pupko T."/>
            <person name="Shuman H.A."/>
            <person name="Segal G."/>
        </authorList>
    </citation>
    <scope>NUCLEOTIDE SEQUENCE [LARGE SCALE GENOMIC DNA]</scope>
    <source>
        <strain evidence="1 2">IMVS3376</strain>
    </source>
</reference>
<dbReference type="PATRIC" id="fig|947033.5.peg.1229"/>
<evidence type="ECO:0000313" key="1">
    <source>
        <dbReference type="EMBL" id="KTD67994.1"/>
    </source>
</evidence>
<accession>A0A0W0ZGA7</accession>
<proteinExistence type="predicted"/>
<name>A0A0W0ZGA7_9GAMM</name>
<sequence>MLEKAKLFIKEYDDDTYIDNINRDIEKLNRLIDIYNTVPTAEALLQVHQQLLKMDANIGRDIATLAIAGSFRYVPFYQDLSQKIQKELSDLGCPGFSTRQMNQWDIEQCKTNESIPSALLFEKETKPEFFGRIFGAQTSPAIAKATRLLKEINSRIIGEDSEKNYYQLTTLKQSLRELIASETISIEDRATLNNLIAKINNRLFTIVENNPQLRSKVYPSQAASLAQNIDNLSYENLQKITDILSTPAEFNAEVFHDEFDSVIPGLEKYNIKFLGGENAKNYLLTDMETGQRQVLKITPHKGNSRKAYEHIKLTDVKDSITEVYASQQAIQGKHGGYICSLEVTEFCPKGDVLSHGLKMHAKIALIAKDLAGGIEATEQDELQKLYAEFTDNHEVSLEEKQRILAQLRETQFLNAANIYGQMTDIFLRFQANHKFFPDAKPTNFLVNEFDQVFIADTKSFLNTENGLVDPNKIQNEDNYILYTPGFQSPQFEGVEPFSAEKEHSYLMGLSLYCYITGTELSEFPRESKDHPTFMKFDAEVFQSPKGKKFQELIQGLTEPDADRRLNIQQAKDALQAIMARDIKVEDAPFKSKTEAYFFALHNLIELAKTTDNAHIKQAIKEMKILIENHEQNPKKAVHILTSLAAKLENGEQQALLCNIASAIEHSTYEQTPREKYENPLARRFESEMQIALLKSPTDKMMVSVGHVSQAILNVFKQLEEQGFSDILEEFAQKLTSGQEQTGFGSQPEEITIDRVKEILQGNDPKNLNQIMFIHFLFAQKYMRMLPESILPPNRNEPTGKMLELIKEYNDGEYRNNPKAFFDNFDMMKLKFISDHKIYGSQLFTADPSRGREGPLPQTFSSQMGVMLLGQNQEGLDVDRSSWTPDSKYQGVNLDAPFARDLFENDAVYAAGPSGMTSLFMGIMENYGNFTRVDAKQNYLAAVSAYMVSGGLHSLHEVLGPAQYALDLIPGYQVSPPTPAAIAAPPNFHQFYQQQMKLDPQFEDRYQQGWEKVMAAYAQQKDQFVHAPIANISLFEQRVLMSKGSEGPYANLSENEVRAILQQNPELMPANIQLDLTSVDTTKHRETKEHYIKQSLMKINVHYLRGDEQKLEEAISLLFKTVCMTRTNLFKSYSTSTTSAENLVNLISQDEGLRKVFGIHGANPIDWEKEIKTRMEAVCNDESVIAPDFSQRLV</sequence>
<dbReference type="STRING" id="947033.Lste_1152"/>
<keyword evidence="2" id="KW-1185">Reference proteome</keyword>
<dbReference type="EMBL" id="LNYY01000019">
    <property type="protein sequence ID" value="KTD67994.1"/>
    <property type="molecule type" value="Genomic_DNA"/>
</dbReference>
<comment type="caution">
    <text evidence="1">The sequence shown here is derived from an EMBL/GenBank/DDBJ whole genome shotgun (WGS) entry which is preliminary data.</text>
</comment>
<gene>
    <name evidence="1" type="ORF">Lste_1152</name>
</gene>
<dbReference type="Proteomes" id="UP000054926">
    <property type="component" value="Unassembled WGS sequence"/>
</dbReference>
<evidence type="ECO:0000313" key="2">
    <source>
        <dbReference type="Proteomes" id="UP000054926"/>
    </source>
</evidence>
<dbReference type="OrthoDB" id="5642779at2"/>
<dbReference type="InterPro" id="IPR011009">
    <property type="entry name" value="Kinase-like_dom_sf"/>
</dbReference>
<protein>
    <submittedName>
        <fullName evidence="1">Serine/threonine-protein kinase</fullName>
    </submittedName>
</protein>
<dbReference type="GO" id="GO:0016301">
    <property type="term" value="F:kinase activity"/>
    <property type="evidence" value="ECO:0007669"/>
    <property type="project" value="UniProtKB-KW"/>
</dbReference>
<dbReference type="RefSeq" id="WP_058510122.1">
    <property type="nucleotide sequence ID" value="NZ_LNYY01000019.1"/>
</dbReference>
<keyword evidence="1" id="KW-0418">Kinase</keyword>
<organism evidence="1 2">
    <name type="scientific">Legionella steelei</name>
    <dbReference type="NCBI Taxonomy" id="947033"/>
    <lineage>
        <taxon>Bacteria</taxon>
        <taxon>Pseudomonadati</taxon>
        <taxon>Pseudomonadota</taxon>
        <taxon>Gammaproteobacteria</taxon>
        <taxon>Legionellales</taxon>
        <taxon>Legionellaceae</taxon>
        <taxon>Legionella</taxon>
    </lineage>
</organism>